<evidence type="ECO:0000256" key="5">
    <source>
        <dbReference type="ARBA" id="ARBA00023002"/>
    </source>
</evidence>
<dbReference type="PANTHER" id="PTHR46300">
    <property type="entry name" value="P450, PUTATIVE (EUROFUNG)-RELATED-RELATED"/>
    <property type="match status" value="1"/>
</dbReference>
<keyword evidence="5 9" id="KW-0560">Oxidoreductase</keyword>
<dbReference type="Gene3D" id="1.10.630.10">
    <property type="entry name" value="Cytochrome P450"/>
    <property type="match status" value="1"/>
</dbReference>
<dbReference type="InterPro" id="IPR001128">
    <property type="entry name" value="Cyt_P450"/>
</dbReference>
<keyword evidence="4 8" id="KW-0479">Metal-binding</keyword>
<dbReference type="InterPro" id="IPR002401">
    <property type="entry name" value="Cyt_P450_E_grp-I"/>
</dbReference>
<dbReference type="InterPro" id="IPR050364">
    <property type="entry name" value="Cytochrome_P450_fung"/>
</dbReference>
<evidence type="ECO:0000256" key="8">
    <source>
        <dbReference type="PIRSR" id="PIRSR602401-1"/>
    </source>
</evidence>
<dbReference type="GO" id="GO:0005506">
    <property type="term" value="F:iron ion binding"/>
    <property type="evidence" value="ECO:0007669"/>
    <property type="project" value="InterPro"/>
</dbReference>
<dbReference type="CDD" id="cd11065">
    <property type="entry name" value="CYP64-like"/>
    <property type="match status" value="1"/>
</dbReference>
<dbReference type="InterPro" id="IPR017972">
    <property type="entry name" value="Cyt_P450_CS"/>
</dbReference>
<name>A0A8H6MJX7_9PEZI</name>
<evidence type="ECO:0000313" key="12">
    <source>
        <dbReference type="Proteomes" id="UP000652219"/>
    </source>
</evidence>
<dbReference type="PANTHER" id="PTHR46300:SF7">
    <property type="entry name" value="P450, PUTATIVE (EUROFUNG)-RELATED"/>
    <property type="match status" value="1"/>
</dbReference>
<feature type="transmembrane region" description="Helical" evidence="10">
    <location>
        <begin position="20"/>
        <end position="40"/>
    </location>
</feature>
<evidence type="ECO:0000256" key="1">
    <source>
        <dbReference type="ARBA" id="ARBA00001971"/>
    </source>
</evidence>
<dbReference type="Pfam" id="PF00067">
    <property type="entry name" value="p450"/>
    <property type="match status" value="1"/>
</dbReference>
<dbReference type="InterPro" id="IPR036396">
    <property type="entry name" value="Cyt_P450_sf"/>
</dbReference>
<evidence type="ECO:0000256" key="4">
    <source>
        <dbReference type="ARBA" id="ARBA00022723"/>
    </source>
</evidence>
<dbReference type="PRINTS" id="PR00385">
    <property type="entry name" value="P450"/>
</dbReference>
<dbReference type="GO" id="GO:0020037">
    <property type="term" value="F:heme binding"/>
    <property type="evidence" value="ECO:0007669"/>
    <property type="project" value="InterPro"/>
</dbReference>
<keyword evidence="6 8" id="KW-0408">Iron</keyword>
<evidence type="ECO:0000256" key="3">
    <source>
        <dbReference type="ARBA" id="ARBA00022617"/>
    </source>
</evidence>
<dbReference type="GO" id="GO:0016705">
    <property type="term" value="F:oxidoreductase activity, acting on paired donors, with incorporation or reduction of molecular oxygen"/>
    <property type="evidence" value="ECO:0007669"/>
    <property type="project" value="InterPro"/>
</dbReference>
<keyword evidence="10" id="KW-0472">Membrane</keyword>
<dbReference type="Proteomes" id="UP000652219">
    <property type="component" value="Unassembled WGS sequence"/>
</dbReference>
<organism evidence="11 12">
    <name type="scientific">Colletotrichum sojae</name>
    <dbReference type="NCBI Taxonomy" id="2175907"/>
    <lineage>
        <taxon>Eukaryota</taxon>
        <taxon>Fungi</taxon>
        <taxon>Dikarya</taxon>
        <taxon>Ascomycota</taxon>
        <taxon>Pezizomycotina</taxon>
        <taxon>Sordariomycetes</taxon>
        <taxon>Hypocreomycetidae</taxon>
        <taxon>Glomerellales</taxon>
        <taxon>Glomerellaceae</taxon>
        <taxon>Colletotrichum</taxon>
        <taxon>Colletotrichum orchidearum species complex</taxon>
    </lineage>
</organism>
<dbReference type="AlphaFoldDB" id="A0A8H6MJX7"/>
<evidence type="ECO:0000256" key="9">
    <source>
        <dbReference type="RuleBase" id="RU000461"/>
    </source>
</evidence>
<proteinExistence type="inferred from homology"/>
<comment type="similarity">
    <text evidence="2 9">Belongs to the cytochrome P450 family.</text>
</comment>
<dbReference type="EMBL" id="WIGN01000488">
    <property type="protein sequence ID" value="KAF6791023.1"/>
    <property type="molecule type" value="Genomic_DNA"/>
</dbReference>
<evidence type="ECO:0000256" key="7">
    <source>
        <dbReference type="ARBA" id="ARBA00023033"/>
    </source>
</evidence>
<dbReference type="SUPFAM" id="SSF48264">
    <property type="entry name" value="Cytochrome P450"/>
    <property type="match status" value="1"/>
</dbReference>
<keyword evidence="10" id="KW-1133">Transmembrane helix</keyword>
<dbReference type="PROSITE" id="PS00086">
    <property type="entry name" value="CYTOCHROME_P450"/>
    <property type="match status" value="1"/>
</dbReference>
<dbReference type="PRINTS" id="PR00463">
    <property type="entry name" value="EP450I"/>
</dbReference>
<comment type="cofactor">
    <cofactor evidence="1 8">
        <name>heme</name>
        <dbReference type="ChEBI" id="CHEBI:30413"/>
    </cofactor>
</comment>
<reference evidence="11 12" key="1">
    <citation type="journal article" date="2020" name="Phytopathology">
        <title>Genome Sequence Resources of Colletotrichum truncatum, C. plurivorum, C. musicola, and C. sojae: Four Species Pathogenic to Soybean (Glycine max).</title>
        <authorList>
            <person name="Rogerio F."/>
            <person name="Boufleur T.R."/>
            <person name="Ciampi-Guillardi M."/>
            <person name="Sukno S.A."/>
            <person name="Thon M.R."/>
            <person name="Massola Junior N.S."/>
            <person name="Baroncelli R."/>
        </authorList>
    </citation>
    <scope>NUCLEOTIDE SEQUENCE [LARGE SCALE GENOMIC DNA]</scope>
    <source>
        <strain evidence="11 12">LFN0009</strain>
    </source>
</reference>
<keyword evidence="3 8" id="KW-0349">Heme</keyword>
<evidence type="ECO:0000313" key="11">
    <source>
        <dbReference type="EMBL" id="KAF6791023.1"/>
    </source>
</evidence>
<protein>
    <submittedName>
        <fullName evidence="11">Cytochrome p450 oxidoreductase</fullName>
    </submittedName>
</protein>
<gene>
    <name evidence="11" type="ORF">CSOJ01_14444</name>
</gene>
<keyword evidence="7 9" id="KW-0503">Monooxygenase</keyword>
<keyword evidence="10" id="KW-0812">Transmembrane</keyword>
<evidence type="ECO:0000256" key="6">
    <source>
        <dbReference type="ARBA" id="ARBA00023004"/>
    </source>
</evidence>
<accession>A0A8H6MJX7</accession>
<comment type="caution">
    <text evidence="11">The sequence shown here is derived from an EMBL/GenBank/DDBJ whole genome shotgun (WGS) entry which is preliminary data.</text>
</comment>
<evidence type="ECO:0000256" key="2">
    <source>
        <dbReference type="ARBA" id="ARBA00010617"/>
    </source>
</evidence>
<feature type="binding site" description="axial binding residue" evidence="8">
    <location>
        <position position="459"/>
    </location>
    <ligand>
        <name>heme</name>
        <dbReference type="ChEBI" id="CHEBI:30413"/>
    </ligand>
    <ligandPart>
        <name>Fe</name>
        <dbReference type="ChEBI" id="CHEBI:18248"/>
    </ligandPart>
</feature>
<dbReference type="GO" id="GO:0004497">
    <property type="term" value="F:monooxygenase activity"/>
    <property type="evidence" value="ECO:0007669"/>
    <property type="project" value="UniProtKB-KW"/>
</dbReference>
<sequence>MENSSLGLDYFTSAPANSSTSLVYGFVIALFSLFLLERLFQSRKNVLPLPPGPRGFPLVGNLLDVPKPTDFQAHHWAKHKDLYGPISSVSVFSKTMIVLNDPEVVNDLFEKRSIEFSSRPQQTFAADYMGWKHGTGLIKYNDSLRFQRKAMARILGTKSAAAQYNNLQEAEVGHFLLNMLESPQDLREHLTKEAGTIILKLSYGYTTERNGKDPLLSMMNKAMEELALAIVPGKYMVDNFPMMRYIPEWLPGGGWKKDGRRYAADLKYTVETPYKFVQRQMEQEKHEKSYLSQALETTEDTPMNVRNNKWTAASIFAAGSDTTVAVNSAFYLAMALFPEVQNRAQAEIDAVVGSDRLPVASDRKSLPYVDALVKEIMRWHPIVPMGLPHTNEKDVEYKGYRIPKHAILMPNVWLFTHDPAVYPDPFQVRPERFLKDQTLTAKKPPDPLSFVFGFGRRVCPGKLLADNTVYLTFAQSLAVYDIAKPVVDGKTIEPKAEFKASVISHPADYEVSVKPRSAHHEKMIRALEEKFPWQESSAKEFMEAAAY</sequence>
<keyword evidence="12" id="KW-1185">Reference proteome</keyword>
<evidence type="ECO:0000256" key="10">
    <source>
        <dbReference type="SAM" id="Phobius"/>
    </source>
</evidence>